<sequence>MLINQTYFIDSCDDVELNIKRESKLEYRITYDDSKQMEAIVFIIGGFGANANISFLDFDREYLAKKFNIIVVNVFYHCFSARPSIDEKYNPIFMPNEKDWESFCEIAKICDMEIYDHEKSNFKNCIRKLDERSKQIKHEGRLKKDFLINLSCDFVLPNNEYQNYGIMAAIDHINALKDIMKNYPQFKSLPKIYGGGSYGGYLALMCAKIAPWYVDGVIDNSGVTLPHLPHLLGRESECGEFAIRGDNYILLCFVKKYWTRDESSPYFLSDDNYMIRVLLNSKHLSLQNEKNQNTIFISYHSAKDEGAPVEHKSNFYEFCKQLGFDTTLHIVKDENDVDGRYIKSLEHGLRMTDRALFKKELPILLEKLKNKTFNMRENSISYPCKDKIFTFKDFKDRFELKITRL</sequence>
<dbReference type="InterPro" id="IPR022605">
    <property type="entry name" value="DUF2920"/>
</dbReference>
<evidence type="ECO:0000313" key="1">
    <source>
        <dbReference type="EMBL" id="EAI3914775.1"/>
    </source>
</evidence>
<protein>
    <submittedName>
        <fullName evidence="1">DUF2920 family protein</fullName>
    </submittedName>
</protein>
<gene>
    <name evidence="1" type="ORF">YZ34_07120</name>
</gene>
<dbReference type="SUPFAM" id="SSF53474">
    <property type="entry name" value="alpha/beta-Hydrolases"/>
    <property type="match status" value="1"/>
</dbReference>
<dbReference type="Gene3D" id="3.40.50.1820">
    <property type="entry name" value="alpha/beta hydrolase"/>
    <property type="match status" value="1"/>
</dbReference>
<evidence type="ECO:0000313" key="2">
    <source>
        <dbReference type="Proteomes" id="UP000559808"/>
    </source>
</evidence>
<dbReference type="Proteomes" id="UP000559808">
    <property type="component" value="Unassembled WGS sequence"/>
</dbReference>
<dbReference type="Pfam" id="PF11144">
    <property type="entry name" value="DUF2920"/>
    <property type="match status" value="1"/>
</dbReference>
<name>A0A5L4NQ46_CAMLA</name>
<organism evidence="1 2">
    <name type="scientific">Campylobacter lari</name>
    <dbReference type="NCBI Taxonomy" id="201"/>
    <lineage>
        <taxon>Bacteria</taxon>
        <taxon>Pseudomonadati</taxon>
        <taxon>Campylobacterota</taxon>
        <taxon>Epsilonproteobacteria</taxon>
        <taxon>Campylobacterales</taxon>
        <taxon>Campylobacteraceae</taxon>
        <taxon>Campylobacter</taxon>
    </lineage>
</organism>
<dbReference type="AlphaFoldDB" id="A0A5L4NQ46"/>
<comment type="caution">
    <text evidence="1">The sequence shown here is derived from an EMBL/GenBank/DDBJ whole genome shotgun (WGS) entry which is preliminary data.</text>
</comment>
<dbReference type="InterPro" id="IPR029058">
    <property type="entry name" value="AB_hydrolase_fold"/>
</dbReference>
<dbReference type="EMBL" id="AABOWU010000016">
    <property type="protein sequence ID" value="EAI3914775.1"/>
    <property type="molecule type" value="Genomic_DNA"/>
</dbReference>
<reference evidence="1 2" key="1">
    <citation type="submission" date="2018-05" db="EMBL/GenBank/DDBJ databases">
        <authorList>
            <consortium name="PulseNet: The National Subtyping Network for Foodborne Disease Surveillance"/>
            <person name="Tarr C.L."/>
            <person name="Trees E."/>
            <person name="Katz L.S."/>
            <person name="Carleton-Romer H.A."/>
            <person name="Stroika S."/>
            <person name="Kucerova Z."/>
            <person name="Roache K.F."/>
            <person name="Sabol A.L."/>
            <person name="Besser J."/>
            <person name="Gerner-Smidt P."/>
        </authorList>
    </citation>
    <scope>NUCLEOTIDE SEQUENCE [LARGE SCALE GENOMIC DNA]</scope>
    <source>
        <strain evidence="1 2">D6489</strain>
    </source>
</reference>
<proteinExistence type="predicted"/>
<accession>A0A5L4NQ46</accession>